<evidence type="ECO:0000313" key="5">
    <source>
        <dbReference type="Proteomes" id="UP000198589"/>
    </source>
</evidence>
<dbReference type="GO" id="GO:0030288">
    <property type="term" value="C:outer membrane-bounded periplasmic space"/>
    <property type="evidence" value="ECO:0007669"/>
    <property type="project" value="TreeGrafter"/>
</dbReference>
<organism evidence="4 5">
    <name type="scientific">Blastococcus tunisiensis</name>
    <dbReference type="NCBI Taxonomy" id="1798228"/>
    <lineage>
        <taxon>Bacteria</taxon>
        <taxon>Bacillati</taxon>
        <taxon>Actinomycetota</taxon>
        <taxon>Actinomycetes</taxon>
        <taxon>Geodermatophilales</taxon>
        <taxon>Geodermatophilaceae</taxon>
        <taxon>Blastococcus</taxon>
    </lineage>
</organism>
<sequence length="247" mass="26231">MPPAATSVRSDRSWPVRVLRRGVGLVVVLGLLLAVAFGVAWAVTPGVADAEQRVAERLAEHGGTPLAGELPSRVAAALLATEDSHFADHIGIDWRGALRAPVGLVTGTDQGGSTVHQQLARVLYEDGATDVVAKGRAVALAVKLDRAWTDEQILRMYLDSVYFGHGFYGISAAAEGYFGLPPDRLDWAQASLLAGLVQAPSAYDPFQHPERAAGRQAHVLDRLVAVGAFEPAEADDIASRQWGLVGR</sequence>
<keyword evidence="1" id="KW-0808">Transferase</keyword>
<dbReference type="GO" id="GO:0009252">
    <property type="term" value="P:peptidoglycan biosynthetic process"/>
    <property type="evidence" value="ECO:0007669"/>
    <property type="project" value="TreeGrafter"/>
</dbReference>
<dbReference type="PANTHER" id="PTHR32282">
    <property type="entry name" value="BINDING PROTEIN TRANSPEPTIDASE, PUTATIVE-RELATED"/>
    <property type="match status" value="1"/>
</dbReference>
<dbReference type="Proteomes" id="UP000198589">
    <property type="component" value="Unassembled WGS sequence"/>
</dbReference>
<proteinExistence type="predicted"/>
<accession>A0A1I1WQS4</accession>
<reference evidence="5" key="1">
    <citation type="submission" date="2016-10" db="EMBL/GenBank/DDBJ databases">
        <authorList>
            <person name="Varghese N."/>
            <person name="Submissions S."/>
        </authorList>
    </citation>
    <scope>NUCLEOTIDE SEQUENCE [LARGE SCALE GENOMIC DNA]</scope>
    <source>
        <strain evidence="5">DSM 46838</strain>
    </source>
</reference>
<keyword evidence="5" id="KW-1185">Reference proteome</keyword>
<dbReference type="PANTHER" id="PTHR32282:SF33">
    <property type="entry name" value="PEPTIDOGLYCAN GLYCOSYLTRANSFERASE"/>
    <property type="match status" value="1"/>
</dbReference>
<evidence type="ECO:0000259" key="3">
    <source>
        <dbReference type="Pfam" id="PF00912"/>
    </source>
</evidence>
<dbReference type="Pfam" id="PF00912">
    <property type="entry name" value="Transgly"/>
    <property type="match status" value="1"/>
</dbReference>
<name>A0A1I1WQS4_9ACTN</name>
<feature type="domain" description="Glycosyl transferase family 51" evidence="3">
    <location>
        <begin position="68"/>
        <end position="223"/>
    </location>
</feature>
<dbReference type="Gene3D" id="1.10.3810.10">
    <property type="entry name" value="Biosynthetic peptidoglycan transglycosylase-like"/>
    <property type="match status" value="1"/>
</dbReference>
<dbReference type="SUPFAM" id="SSF53955">
    <property type="entry name" value="Lysozyme-like"/>
    <property type="match status" value="1"/>
</dbReference>
<dbReference type="InterPro" id="IPR001264">
    <property type="entry name" value="Glyco_trans_51"/>
</dbReference>
<keyword evidence="2" id="KW-0472">Membrane</keyword>
<evidence type="ECO:0000256" key="2">
    <source>
        <dbReference type="SAM" id="Phobius"/>
    </source>
</evidence>
<dbReference type="InterPro" id="IPR050396">
    <property type="entry name" value="Glycosyltr_51/Transpeptidase"/>
</dbReference>
<dbReference type="EMBL" id="FOND01000001">
    <property type="protein sequence ID" value="SFD97517.1"/>
    <property type="molecule type" value="Genomic_DNA"/>
</dbReference>
<dbReference type="AlphaFoldDB" id="A0A1I1WQS4"/>
<feature type="transmembrane region" description="Helical" evidence="2">
    <location>
        <begin position="22"/>
        <end position="43"/>
    </location>
</feature>
<dbReference type="InterPro" id="IPR023346">
    <property type="entry name" value="Lysozyme-like_dom_sf"/>
</dbReference>
<gene>
    <name evidence="4" type="ORF">SAMN05216574_101501</name>
</gene>
<dbReference type="STRING" id="1798228.SAMN05216574_101501"/>
<evidence type="ECO:0000313" key="4">
    <source>
        <dbReference type="EMBL" id="SFD97517.1"/>
    </source>
</evidence>
<dbReference type="GO" id="GO:0008955">
    <property type="term" value="F:peptidoglycan glycosyltransferase activity"/>
    <property type="evidence" value="ECO:0007669"/>
    <property type="project" value="TreeGrafter"/>
</dbReference>
<keyword evidence="2" id="KW-0812">Transmembrane</keyword>
<protein>
    <submittedName>
        <fullName evidence="4">Penicillin-binding protein 1A</fullName>
    </submittedName>
</protein>
<evidence type="ECO:0000256" key="1">
    <source>
        <dbReference type="ARBA" id="ARBA00022679"/>
    </source>
</evidence>
<keyword evidence="2" id="KW-1133">Transmembrane helix</keyword>
<dbReference type="InterPro" id="IPR036950">
    <property type="entry name" value="PBP_transglycosylase"/>
</dbReference>